<dbReference type="Pfam" id="PF01753">
    <property type="entry name" value="zf-MYND"/>
    <property type="match status" value="1"/>
</dbReference>
<dbReference type="PROSITE" id="PS01360">
    <property type="entry name" value="ZF_MYND_1"/>
    <property type="match status" value="1"/>
</dbReference>
<keyword evidence="3" id="KW-0862">Zinc</keyword>
<evidence type="ECO:0000256" key="3">
    <source>
        <dbReference type="ARBA" id="ARBA00022833"/>
    </source>
</evidence>
<feature type="domain" description="MYND-type" evidence="6">
    <location>
        <begin position="7"/>
        <end position="48"/>
    </location>
</feature>
<dbReference type="EMBL" id="KV417729">
    <property type="protein sequence ID" value="KZP08178.1"/>
    <property type="molecule type" value="Genomic_DNA"/>
</dbReference>
<reference evidence="7 8" key="1">
    <citation type="journal article" date="2016" name="Mol. Biol. Evol.">
        <title>Comparative Genomics of Early-Diverging Mushroom-Forming Fungi Provides Insights into the Origins of Lignocellulose Decay Capabilities.</title>
        <authorList>
            <person name="Nagy L.G."/>
            <person name="Riley R."/>
            <person name="Tritt A."/>
            <person name="Adam C."/>
            <person name="Daum C."/>
            <person name="Floudas D."/>
            <person name="Sun H."/>
            <person name="Yadav J.S."/>
            <person name="Pangilinan J."/>
            <person name="Larsson K.H."/>
            <person name="Matsuura K."/>
            <person name="Barry K."/>
            <person name="Labutti K."/>
            <person name="Kuo R."/>
            <person name="Ohm R.A."/>
            <person name="Bhattacharya S.S."/>
            <person name="Shirouzu T."/>
            <person name="Yoshinaga Y."/>
            <person name="Martin F.M."/>
            <person name="Grigoriev I.V."/>
            <person name="Hibbett D.S."/>
        </authorList>
    </citation>
    <scope>NUCLEOTIDE SEQUENCE [LARGE SCALE GENOMIC DNA]</scope>
    <source>
        <strain evidence="7 8">CBS 109695</strain>
    </source>
</reference>
<keyword evidence="2 4" id="KW-0863">Zinc-finger</keyword>
<evidence type="ECO:0000259" key="6">
    <source>
        <dbReference type="PROSITE" id="PS50865"/>
    </source>
</evidence>
<dbReference type="STRING" id="436010.A0A165X3Z5"/>
<dbReference type="InterPro" id="IPR002893">
    <property type="entry name" value="Znf_MYND"/>
</dbReference>
<accession>A0A165X3Z5</accession>
<dbReference type="OrthoDB" id="432970at2759"/>
<dbReference type="GO" id="GO:0008270">
    <property type="term" value="F:zinc ion binding"/>
    <property type="evidence" value="ECO:0007669"/>
    <property type="project" value="UniProtKB-KW"/>
</dbReference>
<protein>
    <recommendedName>
        <fullName evidence="6">MYND-type domain-containing protein</fullName>
    </recommendedName>
</protein>
<evidence type="ECO:0000313" key="7">
    <source>
        <dbReference type="EMBL" id="KZP08178.1"/>
    </source>
</evidence>
<keyword evidence="1" id="KW-0479">Metal-binding</keyword>
<evidence type="ECO:0000313" key="8">
    <source>
        <dbReference type="Proteomes" id="UP000076532"/>
    </source>
</evidence>
<evidence type="ECO:0000256" key="5">
    <source>
        <dbReference type="SAM" id="MobiDB-lite"/>
    </source>
</evidence>
<evidence type="ECO:0000256" key="2">
    <source>
        <dbReference type="ARBA" id="ARBA00022771"/>
    </source>
</evidence>
<sequence>MSPSDACAVCGKKAEEEHPLFRCTGCNGRFYCGADCQSSDWPAHKKPCKDAPKWYDRFRICDDRGKHEGRLELVTWDCVDDEGDALGWGGCFIEESDDLRKKYEGEFGRDPSKLYEHWPQAFRWTCCGTSADMKHGCDHHGSGSRPCTCDYCRGGKPIPKKLYDEKDTHRMGLNLRRGPDPRSRATGLRSI</sequence>
<proteinExistence type="predicted"/>
<dbReference type="Gene3D" id="6.10.140.2220">
    <property type="match status" value="1"/>
</dbReference>
<dbReference type="SUPFAM" id="SSF144232">
    <property type="entry name" value="HIT/MYND zinc finger-like"/>
    <property type="match status" value="1"/>
</dbReference>
<evidence type="ECO:0000256" key="4">
    <source>
        <dbReference type="PROSITE-ProRule" id="PRU00134"/>
    </source>
</evidence>
<dbReference type="Proteomes" id="UP000076532">
    <property type="component" value="Unassembled WGS sequence"/>
</dbReference>
<evidence type="ECO:0000256" key="1">
    <source>
        <dbReference type="ARBA" id="ARBA00022723"/>
    </source>
</evidence>
<feature type="region of interest" description="Disordered" evidence="5">
    <location>
        <begin position="169"/>
        <end position="191"/>
    </location>
</feature>
<dbReference type="PROSITE" id="PS50865">
    <property type="entry name" value="ZF_MYND_2"/>
    <property type="match status" value="1"/>
</dbReference>
<name>A0A165X3Z5_9AGAM</name>
<keyword evidence="8" id="KW-1185">Reference proteome</keyword>
<organism evidence="7 8">
    <name type="scientific">Athelia psychrophila</name>
    <dbReference type="NCBI Taxonomy" id="1759441"/>
    <lineage>
        <taxon>Eukaryota</taxon>
        <taxon>Fungi</taxon>
        <taxon>Dikarya</taxon>
        <taxon>Basidiomycota</taxon>
        <taxon>Agaricomycotina</taxon>
        <taxon>Agaricomycetes</taxon>
        <taxon>Agaricomycetidae</taxon>
        <taxon>Atheliales</taxon>
        <taxon>Atheliaceae</taxon>
        <taxon>Athelia</taxon>
    </lineage>
</organism>
<gene>
    <name evidence="7" type="ORF">FIBSPDRAFT_803285</name>
</gene>
<dbReference type="AlphaFoldDB" id="A0A165X3Z5"/>